<evidence type="ECO:0000256" key="9">
    <source>
        <dbReference type="PROSITE-ProRule" id="PRU00175"/>
    </source>
</evidence>
<dbReference type="Pfam" id="PF22191">
    <property type="entry name" value="IBR_1"/>
    <property type="match status" value="1"/>
</dbReference>
<dbReference type="Gene3D" id="1.20.120.1750">
    <property type="match status" value="1"/>
</dbReference>
<evidence type="ECO:0000313" key="12">
    <source>
        <dbReference type="EMBL" id="RIA85609.1"/>
    </source>
</evidence>
<dbReference type="PANTHER" id="PTHR11685">
    <property type="entry name" value="RBR FAMILY RING FINGER AND IBR DOMAIN-CONTAINING"/>
    <property type="match status" value="1"/>
</dbReference>
<evidence type="ECO:0000259" key="11">
    <source>
        <dbReference type="PROSITE" id="PS51873"/>
    </source>
</evidence>
<dbReference type="PROSITE" id="PS50089">
    <property type="entry name" value="ZF_RING_2"/>
    <property type="match status" value="1"/>
</dbReference>
<keyword evidence="3" id="KW-0808">Transferase</keyword>
<reference evidence="12 13" key="1">
    <citation type="submission" date="2018-06" db="EMBL/GenBank/DDBJ databases">
        <title>Comparative genomics reveals the genomic features of Rhizophagus irregularis, R. cerebriforme, R. diaphanum and Gigaspora rosea, and their symbiotic lifestyle signature.</title>
        <authorList>
            <person name="Morin E."/>
            <person name="San Clemente H."/>
            <person name="Chen E.C.H."/>
            <person name="De La Providencia I."/>
            <person name="Hainaut M."/>
            <person name="Kuo A."/>
            <person name="Kohler A."/>
            <person name="Murat C."/>
            <person name="Tang N."/>
            <person name="Roy S."/>
            <person name="Loubradou J."/>
            <person name="Henrissat B."/>
            <person name="Grigoriev I.V."/>
            <person name="Corradi N."/>
            <person name="Roux C."/>
            <person name="Martin F.M."/>
        </authorList>
    </citation>
    <scope>NUCLEOTIDE SEQUENCE [LARGE SCALE GENOMIC DNA]</scope>
    <source>
        <strain evidence="12 13">DAOM 227022</strain>
    </source>
</reference>
<dbReference type="PROSITE" id="PS51873">
    <property type="entry name" value="TRIAD"/>
    <property type="match status" value="1"/>
</dbReference>
<evidence type="ECO:0000256" key="4">
    <source>
        <dbReference type="ARBA" id="ARBA00022723"/>
    </source>
</evidence>
<dbReference type="GO" id="GO:0016567">
    <property type="term" value="P:protein ubiquitination"/>
    <property type="evidence" value="ECO:0007669"/>
    <property type="project" value="InterPro"/>
</dbReference>
<dbReference type="InterPro" id="IPR031127">
    <property type="entry name" value="E3_UB_ligase_RBR"/>
</dbReference>
<feature type="domain" description="RING-type" evidence="10">
    <location>
        <begin position="10"/>
        <end position="61"/>
    </location>
</feature>
<accession>A0A397SL52</accession>
<dbReference type="OrthoDB" id="1431934at2759"/>
<dbReference type="SUPFAM" id="SSF57850">
    <property type="entry name" value="RING/U-box"/>
    <property type="match status" value="3"/>
</dbReference>
<sequence length="197" mass="22366">MGASYSTAKCSICIESRYTSEFKKILKCNHESVTCQQCVNKHIESELNNKGNLNIKCLSCNKFMDYNDIQNIARKEVLERYDRMLVNKALGGDPNFRWCKNGKCGSGQIHTGGHDAPIMRCESCGQKSCYTHDVPWHADLTCSQYDKIIENEERATQNFLARETKACPKCGVRITKSGGCNHMTCRISSCKHEFCWL</sequence>
<dbReference type="EC" id="2.3.2.31" evidence="2"/>
<keyword evidence="7" id="KW-0833">Ubl conjugation pathway</keyword>
<dbReference type="EMBL" id="QKYT01000415">
    <property type="protein sequence ID" value="RIA85609.1"/>
    <property type="molecule type" value="Genomic_DNA"/>
</dbReference>
<dbReference type="Gene3D" id="3.30.40.10">
    <property type="entry name" value="Zinc/RING finger domain, C3HC4 (zinc finger)"/>
    <property type="match status" value="1"/>
</dbReference>
<dbReference type="InterPro" id="IPR013083">
    <property type="entry name" value="Znf_RING/FYVE/PHD"/>
</dbReference>
<comment type="caution">
    <text evidence="12">The sequence shown here is derived from an EMBL/GenBank/DDBJ whole genome shotgun (WGS) entry which is preliminary data.</text>
</comment>
<dbReference type="InterPro" id="IPR002867">
    <property type="entry name" value="IBR_dom"/>
</dbReference>
<dbReference type="Proteomes" id="UP000265703">
    <property type="component" value="Unassembled WGS sequence"/>
</dbReference>
<comment type="catalytic activity">
    <reaction evidence="1">
        <text>[E2 ubiquitin-conjugating enzyme]-S-ubiquitinyl-L-cysteine + [acceptor protein]-L-lysine = [E2 ubiquitin-conjugating enzyme]-L-cysteine + [acceptor protein]-N(6)-ubiquitinyl-L-lysine.</text>
        <dbReference type="EC" id="2.3.2.31"/>
    </reaction>
</comment>
<evidence type="ECO:0000256" key="1">
    <source>
        <dbReference type="ARBA" id="ARBA00001798"/>
    </source>
</evidence>
<keyword evidence="4" id="KW-0479">Metal-binding</keyword>
<name>A0A397SL52_9GLOM</name>
<dbReference type="InterPro" id="IPR044066">
    <property type="entry name" value="TRIAD_supradom"/>
</dbReference>
<keyword evidence="5" id="KW-0677">Repeat</keyword>
<dbReference type="GO" id="GO:0061630">
    <property type="term" value="F:ubiquitin protein ligase activity"/>
    <property type="evidence" value="ECO:0007669"/>
    <property type="project" value="UniProtKB-EC"/>
</dbReference>
<dbReference type="AlphaFoldDB" id="A0A397SL52"/>
<organism evidence="12 13">
    <name type="scientific">Glomus cerebriforme</name>
    <dbReference type="NCBI Taxonomy" id="658196"/>
    <lineage>
        <taxon>Eukaryota</taxon>
        <taxon>Fungi</taxon>
        <taxon>Fungi incertae sedis</taxon>
        <taxon>Mucoromycota</taxon>
        <taxon>Glomeromycotina</taxon>
        <taxon>Glomeromycetes</taxon>
        <taxon>Glomerales</taxon>
        <taxon>Glomeraceae</taxon>
        <taxon>Glomus</taxon>
    </lineage>
</organism>
<dbReference type="Pfam" id="PF01485">
    <property type="entry name" value="IBR"/>
    <property type="match status" value="1"/>
</dbReference>
<evidence type="ECO:0000313" key="13">
    <source>
        <dbReference type="Proteomes" id="UP000265703"/>
    </source>
</evidence>
<dbReference type="InterPro" id="IPR001841">
    <property type="entry name" value="Znf_RING"/>
</dbReference>
<evidence type="ECO:0000256" key="6">
    <source>
        <dbReference type="ARBA" id="ARBA00022771"/>
    </source>
</evidence>
<dbReference type="CDD" id="cd20335">
    <property type="entry name" value="BRcat_RBR"/>
    <property type="match status" value="1"/>
</dbReference>
<proteinExistence type="predicted"/>
<evidence type="ECO:0000256" key="8">
    <source>
        <dbReference type="ARBA" id="ARBA00022833"/>
    </source>
</evidence>
<evidence type="ECO:0000256" key="7">
    <source>
        <dbReference type="ARBA" id="ARBA00022786"/>
    </source>
</evidence>
<evidence type="ECO:0000256" key="5">
    <source>
        <dbReference type="ARBA" id="ARBA00022737"/>
    </source>
</evidence>
<dbReference type="GO" id="GO:0008270">
    <property type="term" value="F:zinc ion binding"/>
    <property type="evidence" value="ECO:0007669"/>
    <property type="project" value="UniProtKB-KW"/>
</dbReference>
<keyword evidence="13" id="KW-1185">Reference proteome</keyword>
<evidence type="ECO:0000256" key="2">
    <source>
        <dbReference type="ARBA" id="ARBA00012251"/>
    </source>
</evidence>
<evidence type="ECO:0000259" key="10">
    <source>
        <dbReference type="PROSITE" id="PS50089"/>
    </source>
</evidence>
<keyword evidence="6 9" id="KW-0863">Zinc-finger</keyword>
<feature type="domain" description="RING-type" evidence="11">
    <location>
        <begin position="6"/>
        <end position="197"/>
    </location>
</feature>
<dbReference type="SMART" id="SM00647">
    <property type="entry name" value="IBR"/>
    <property type="match status" value="2"/>
</dbReference>
<protein>
    <recommendedName>
        <fullName evidence="2">RBR-type E3 ubiquitin transferase</fullName>
        <ecNumber evidence="2">2.3.2.31</ecNumber>
    </recommendedName>
</protein>
<evidence type="ECO:0000256" key="3">
    <source>
        <dbReference type="ARBA" id="ARBA00022679"/>
    </source>
</evidence>
<dbReference type="STRING" id="658196.A0A397SL52"/>
<gene>
    <name evidence="12" type="ORF">C1645_697646</name>
</gene>
<keyword evidence="8" id="KW-0862">Zinc</keyword>